<keyword evidence="3" id="KW-0732">Signal</keyword>
<keyword evidence="2" id="KW-1133">Transmembrane helix</keyword>
<keyword evidence="5" id="KW-1185">Reference proteome</keyword>
<keyword evidence="2" id="KW-0472">Membrane</keyword>
<name>A0A9N9XVJ5_PHYSR</name>
<proteinExistence type="predicted"/>
<gene>
    <name evidence="4" type="ORF">PHYEVI_LOCUS9995</name>
</gene>
<keyword evidence="2" id="KW-0812">Transmembrane</keyword>
<feature type="signal peptide" evidence="3">
    <location>
        <begin position="1"/>
        <end position="21"/>
    </location>
</feature>
<evidence type="ECO:0000256" key="1">
    <source>
        <dbReference type="SAM" id="MobiDB-lite"/>
    </source>
</evidence>
<organism evidence="4 5">
    <name type="scientific">Phyllotreta striolata</name>
    <name type="common">Striped flea beetle</name>
    <name type="synonym">Crioceris striolata</name>
    <dbReference type="NCBI Taxonomy" id="444603"/>
    <lineage>
        <taxon>Eukaryota</taxon>
        <taxon>Metazoa</taxon>
        <taxon>Ecdysozoa</taxon>
        <taxon>Arthropoda</taxon>
        <taxon>Hexapoda</taxon>
        <taxon>Insecta</taxon>
        <taxon>Pterygota</taxon>
        <taxon>Neoptera</taxon>
        <taxon>Endopterygota</taxon>
        <taxon>Coleoptera</taxon>
        <taxon>Polyphaga</taxon>
        <taxon>Cucujiformia</taxon>
        <taxon>Chrysomeloidea</taxon>
        <taxon>Chrysomelidae</taxon>
        <taxon>Galerucinae</taxon>
        <taxon>Alticini</taxon>
        <taxon>Phyllotreta</taxon>
    </lineage>
</organism>
<feature type="chain" id="PRO_5040451300" evidence="3">
    <location>
        <begin position="22"/>
        <end position="393"/>
    </location>
</feature>
<dbReference type="Proteomes" id="UP001153712">
    <property type="component" value="Chromosome 7"/>
</dbReference>
<sequence length="393" mass="44510">MHSSILKTLVLVLNFCALAKCTSTDSTSTEPTTTSTPILYVSENNVTWNPRNKEKIDIECDEGYQLSATITNCSINCYNNEYAQITSDPINLNLTITCNITNSPSFFFNTNKINVNYTGTENSTLTIVFSRVGEPPTTTTTEITSSTIYLPTASLDDHPDLTVQISGRDPYDYRRANVLGDFKEMIALMAKEYCETNNFTLIHNVTKDNVEIKEILPCSWKNPSCDSCAEVRFAVPVEINPNSSFEWAGYQLTEDHLRLMWDRYSSKYLNESVTTCPPDDVRSKVIWEIALIAAFTLAFVVLFFSVHYRIDRLARKIRIKSRRLVQTSDSNDSQSNDVSLRPHYLQDIPPLFDSNYSMHDPGSGYSNVAYETNEPYERYNNEDEELSDGSISA</sequence>
<accession>A0A9N9XVJ5</accession>
<evidence type="ECO:0000313" key="4">
    <source>
        <dbReference type="EMBL" id="CAG9863711.1"/>
    </source>
</evidence>
<feature type="region of interest" description="Disordered" evidence="1">
    <location>
        <begin position="363"/>
        <end position="393"/>
    </location>
</feature>
<evidence type="ECO:0000256" key="3">
    <source>
        <dbReference type="SAM" id="SignalP"/>
    </source>
</evidence>
<protein>
    <submittedName>
        <fullName evidence="4">Uncharacterized protein</fullName>
    </submittedName>
</protein>
<reference evidence="4" key="1">
    <citation type="submission" date="2022-01" db="EMBL/GenBank/DDBJ databases">
        <authorList>
            <person name="King R."/>
        </authorList>
    </citation>
    <scope>NUCLEOTIDE SEQUENCE</scope>
</reference>
<evidence type="ECO:0000313" key="5">
    <source>
        <dbReference type="Proteomes" id="UP001153712"/>
    </source>
</evidence>
<feature type="transmembrane region" description="Helical" evidence="2">
    <location>
        <begin position="285"/>
        <end position="308"/>
    </location>
</feature>
<dbReference type="OrthoDB" id="6128690at2759"/>
<dbReference type="EMBL" id="OU900100">
    <property type="protein sequence ID" value="CAG9863711.1"/>
    <property type="molecule type" value="Genomic_DNA"/>
</dbReference>
<dbReference type="AlphaFoldDB" id="A0A9N9XVJ5"/>
<evidence type="ECO:0000256" key="2">
    <source>
        <dbReference type="SAM" id="Phobius"/>
    </source>
</evidence>